<evidence type="ECO:0000313" key="3">
    <source>
        <dbReference type="Proteomes" id="UP000652219"/>
    </source>
</evidence>
<dbReference type="Proteomes" id="UP000652219">
    <property type="component" value="Unassembled WGS sequence"/>
</dbReference>
<sequence>MAQRRTTDPDLGTREEDWPDPDVDSDTESGADATRRSEAAMHATIDCSLRQSRRPPHEARDAIPQSLYVKAELRQDNLTEDERTLLLSRGDVVGKALARPRELTADEAHEVLDWPAPDVVREAIKRATNGTMSSPTELYAKGKIALDRGESIDSTMSAEEIALLARGFRDADAEGFPAGPPMMAGLGGPGAGEAMALVASRMGLDLAVFRAAAACETGKIGRRLGLMAPGPAGTEAGSMAGPSPAGRQSADVIGAMHALAREHELGNMTDEEGAAGNIQLVNSLRAATPQSSLLNAAPGHSAPPAPRPAPAFTRMGIFGSAPWPPRVQPRNPHDLFREDAHVSGFDAFQGWYSLSEKERQAYRERSEALRHEAWALHEGSG</sequence>
<reference evidence="2 3" key="1">
    <citation type="journal article" date="2020" name="Phytopathology">
        <title>Genome Sequence Resources of Colletotrichum truncatum, C. plurivorum, C. musicola, and C. sojae: Four Species Pathogenic to Soybean (Glycine max).</title>
        <authorList>
            <person name="Rogerio F."/>
            <person name="Boufleur T.R."/>
            <person name="Ciampi-Guillardi M."/>
            <person name="Sukno S.A."/>
            <person name="Thon M.R."/>
            <person name="Massola Junior N.S."/>
            <person name="Baroncelli R."/>
        </authorList>
    </citation>
    <scope>NUCLEOTIDE SEQUENCE [LARGE SCALE GENOMIC DNA]</scope>
    <source>
        <strain evidence="2 3">LFN0009</strain>
    </source>
</reference>
<feature type="compositionally biased region" description="Basic and acidic residues" evidence="1">
    <location>
        <begin position="1"/>
        <end position="16"/>
    </location>
</feature>
<proteinExistence type="predicted"/>
<evidence type="ECO:0000313" key="2">
    <source>
        <dbReference type="EMBL" id="KAF6793414.1"/>
    </source>
</evidence>
<evidence type="ECO:0000256" key="1">
    <source>
        <dbReference type="SAM" id="MobiDB-lite"/>
    </source>
</evidence>
<organism evidence="2 3">
    <name type="scientific">Colletotrichum sojae</name>
    <dbReference type="NCBI Taxonomy" id="2175907"/>
    <lineage>
        <taxon>Eukaryota</taxon>
        <taxon>Fungi</taxon>
        <taxon>Dikarya</taxon>
        <taxon>Ascomycota</taxon>
        <taxon>Pezizomycotina</taxon>
        <taxon>Sordariomycetes</taxon>
        <taxon>Hypocreomycetidae</taxon>
        <taxon>Glomerellales</taxon>
        <taxon>Glomerellaceae</taxon>
        <taxon>Colletotrichum</taxon>
        <taxon>Colletotrichum orchidearum species complex</taxon>
    </lineage>
</organism>
<feature type="compositionally biased region" description="Acidic residues" evidence="1">
    <location>
        <begin position="17"/>
        <end position="29"/>
    </location>
</feature>
<dbReference type="EMBL" id="WIGN01000432">
    <property type="protein sequence ID" value="KAF6793414.1"/>
    <property type="molecule type" value="Genomic_DNA"/>
</dbReference>
<protein>
    <submittedName>
        <fullName evidence="2">Uncharacterized protein</fullName>
    </submittedName>
</protein>
<gene>
    <name evidence="2" type="ORF">CSOJ01_13931</name>
</gene>
<comment type="caution">
    <text evidence="2">The sequence shown here is derived from an EMBL/GenBank/DDBJ whole genome shotgun (WGS) entry which is preliminary data.</text>
</comment>
<feature type="region of interest" description="Disordered" evidence="1">
    <location>
        <begin position="1"/>
        <end position="40"/>
    </location>
</feature>
<accession>A0A8H6MJZ0</accession>
<name>A0A8H6MJZ0_9PEZI</name>
<keyword evidence="3" id="KW-1185">Reference proteome</keyword>
<dbReference type="AlphaFoldDB" id="A0A8H6MJZ0"/>